<feature type="compositionally biased region" description="Polar residues" evidence="1">
    <location>
        <begin position="170"/>
        <end position="183"/>
    </location>
</feature>
<reference evidence="2" key="1">
    <citation type="submission" date="2021-06" db="EMBL/GenBank/DDBJ databases">
        <authorList>
            <person name="Kallberg Y."/>
            <person name="Tangrot J."/>
            <person name="Rosling A."/>
        </authorList>
    </citation>
    <scope>NUCLEOTIDE SEQUENCE</scope>
    <source>
        <strain evidence="2">MT106</strain>
    </source>
</reference>
<feature type="compositionally biased region" description="Acidic residues" evidence="1">
    <location>
        <begin position="191"/>
        <end position="203"/>
    </location>
</feature>
<feature type="region of interest" description="Disordered" evidence="1">
    <location>
        <begin position="1"/>
        <end position="25"/>
    </location>
</feature>
<protein>
    <submittedName>
        <fullName evidence="2">7150_t:CDS:1</fullName>
    </submittedName>
</protein>
<dbReference type="AlphaFoldDB" id="A0A9N9GUY9"/>
<organism evidence="2 3">
    <name type="scientific">Ambispora gerdemannii</name>
    <dbReference type="NCBI Taxonomy" id="144530"/>
    <lineage>
        <taxon>Eukaryota</taxon>
        <taxon>Fungi</taxon>
        <taxon>Fungi incertae sedis</taxon>
        <taxon>Mucoromycota</taxon>
        <taxon>Glomeromycotina</taxon>
        <taxon>Glomeromycetes</taxon>
        <taxon>Archaeosporales</taxon>
        <taxon>Ambisporaceae</taxon>
        <taxon>Ambispora</taxon>
    </lineage>
</organism>
<feature type="region of interest" description="Disordered" evidence="1">
    <location>
        <begin position="134"/>
        <end position="153"/>
    </location>
</feature>
<feature type="region of interest" description="Disordered" evidence="1">
    <location>
        <begin position="161"/>
        <end position="219"/>
    </location>
</feature>
<comment type="caution">
    <text evidence="2">The sequence shown here is derived from an EMBL/GenBank/DDBJ whole genome shotgun (WGS) entry which is preliminary data.</text>
</comment>
<evidence type="ECO:0000313" key="3">
    <source>
        <dbReference type="Proteomes" id="UP000789831"/>
    </source>
</evidence>
<feature type="compositionally biased region" description="Polar residues" evidence="1">
    <location>
        <begin position="15"/>
        <end position="25"/>
    </location>
</feature>
<dbReference type="SUPFAM" id="SSF57903">
    <property type="entry name" value="FYVE/PHD zinc finger"/>
    <property type="match status" value="1"/>
</dbReference>
<evidence type="ECO:0000313" key="2">
    <source>
        <dbReference type="EMBL" id="CAG8636133.1"/>
    </source>
</evidence>
<dbReference type="InterPro" id="IPR011011">
    <property type="entry name" value="Znf_FYVE_PHD"/>
</dbReference>
<gene>
    <name evidence="2" type="ORF">AGERDE_LOCUS10752</name>
</gene>
<dbReference type="EMBL" id="CAJVPL010003642">
    <property type="protein sequence ID" value="CAG8636133.1"/>
    <property type="molecule type" value="Genomic_DNA"/>
</dbReference>
<evidence type="ECO:0000256" key="1">
    <source>
        <dbReference type="SAM" id="MobiDB-lite"/>
    </source>
</evidence>
<proteinExistence type="predicted"/>
<feature type="region of interest" description="Disordered" evidence="1">
    <location>
        <begin position="56"/>
        <end position="116"/>
    </location>
</feature>
<dbReference type="OrthoDB" id="10468839at2759"/>
<keyword evidence="3" id="KW-1185">Reference proteome</keyword>
<accession>A0A9N9GUY9</accession>
<sequence length="338" mass="38589">MAQPYRIQDSRSSKRNQPQIIQDNNTGVARNRFSRKNNRISCNVPLHTQASLLPTINSKNSGRRDVISSSVEGGETLIENRDPASPFEVIELSGSEEENNEPIQIENSNNPPPQNDIQNFVQRIYIDLVDDSEEDEEKVFNNEGETSTNNRESLIEVIELSDSEEERSEQIQPENSNNSTLNDAQRIYIDLVDDNEEDEEEEKEGQIETIYISDPASTDYDEEEGEELDYDDIEPNFLANQAEILRRIHLYGQIRPQTEEERESLSPPPREGFTTDLDKDTVVICSRCDHGMESGMCALYCGHVVCGDCGTLYENFMTSFCRVCKEYTALDEVTRLFF</sequence>
<dbReference type="Proteomes" id="UP000789831">
    <property type="component" value="Unassembled WGS sequence"/>
</dbReference>
<feature type="compositionally biased region" description="Polar residues" evidence="1">
    <location>
        <begin position="143"/>
        <end position="152"/>
    </location>
</feature>
<name>A0A9N9GUY9_9GLOM</name>